<accession>A0A645IDH1</accession>
<dbReference type="AlphaFoldDB" id="A0A645IDH1"/>
<gene>
    <name evidence="3" type="primary">argF_38</name>
    <name evidence="3" type="ORF">SDC9_196494</name>
</gene>
<comment type="caution">
    <text evidence="3">The sequence shown here is derived from an EMBL/GenBank/DDBJ whole genome shotgun (WGS) entry which is preliminary data.</text>
</comment>
<evidence type="ECO:0000256" key="1">
    <source>
        <dbReference type="ARBA" id="ARBA00022679"/>
    </source>
</evidence>
<organism evidence="3">
    <name type="scientific">bioreactor metagenome</name>
    <dbReference type="NCBI Taxonomy" id="1076179"/>
    <lineage>
        <taxon>unclassified sequences</taxon>
        <taxon>metagenomes</taxon>
        <taxon>ecological metagenomes</taxon>
    </lineage>
</organism>
<protein>
    <submittedName>
        <fullName evidence="3">Ornithine carbamoyltransferase</fullName>
        <ecNumber evidence="3">2.1.3.3</ecNumber>
    </submittedName>
</protein>
<dbReference type="Pfam" id="PF00185">
    <property type="entry name" value="OTCace"/>
    <property type="match status" value="1"/>
</dbReference>
<reference evidence="3" key="1">
    <citation type="submission" date="2019-08" db="EMBL/GenBank/DDBJ databases">
        <authorList>
            <person name="Kucharzyk K."/>
            <person name="Murdoch R.W."/>
            <person name="Higgins S."/>
            <person name="Loffler F."/>
        </authorList>
    </citation>
    <scope>NUCLEOTIDE SEQUENCE</scope>
</reference>
<proteinExistence type="predicted"/>
<name>A0A645IDH1_9ZZZZ</name>
<dbReference type="PANTHER" id="PTHR45753">
    <property type="entry name" value="ORNITHINE CARBAMOYLTRANSFERASE, MITOCHONDRIAL"/>
    <property type="match status" value="1"/>
</dbReference>
<dbReference type="GO" id="GO:0004585">
    <property type="term" value="F:ornithine carbamoyltransferase activity"/>
    <property type="evidence" value="ECO:0007669"/>
    <property type="project" value="UniProtKB-EC"/>
</dbReference>
<dbReference type="EMBL" id="VSSQ01111596">
    <property type="protein sequence ID" value="MPN48882.1"/>
    <property type="molecule type" value="Genomic_DNA"/>
</dbReference>
<dbReference type="GO" id="GO:0019240">
    <property type="term" value="P:citrulline biosynthetic process"/>
    <property type="evidence" value="ECO:0007669"/>
    <property type="project" value="TreeGrafter"/>
</dbReference>
<evidence type="ECO:0000259" key="2">
    <source>
        <dbReference type="Pfam" id="PF00185"/>
    </source>
</evidence>
<dbReference type="PANTHER" id="PTHR45753:SF3">
    <property type="entry name" value="ORNITHINE TRANSCARBAMYLASE, MITOCHONDRIAL"/>
    <property type="match status" value="1"/>
</dbReference>
<keyword evidence="1 3" id="KW-0808">Transferase</keyword>
<dbReference type="InterPro" id="IPR006130">
    <property type="entry name" value="Asp/Orn_carbamoylTrfase"/>
</dbReference>
<dbReference type="InterPro" id="IPR036901">
    <property type="entry name" value="Asp/Orn_carbamoylTrfase_sf"/>
</dbReference>
<evidence type="ECO:0000313" key="3">
    <source>
        <dbReference type="EMBL" id="MPN48882.1"/>
    </source>
</evidence>
<dbReference type="GO" id="GO:0042450">
    <property type="term" value="P:L-arginine biosynthetic process via ornithine"/>
    <property type="evidence" value="ECO:0007669"/>
    <property type="project" value="TreeGrafter"/>
</dbReference>
<feature type="domain" description="Aspartate/ornithine carbamoyltransferase Asp/Orn-binding" evidence="2">
    <location>
        <begin position="1"/>
        <end position="52"/>
    </location>
</feature>
<dbReference type="GO" id="GO:0016597">
    <property type="term" value="F:amino acid binding"/>
    <property type="evidence" value="ECO:0007669"/>
    <property type="project" value="InterPro"/>
</dbReference>
<sequence>MKKARPTALVQHCLPAHRGEEITAEVFEAHADEIFEEAENRLHAQKAVLYLLMGD</sequence>
<dbReference type="SUPFAM" id="SSF53671">
    <property type="entry name" value="Aspartate/ornithine carbamoyltransferase"/>
    <property type="match status" value="1"/>
</dbReference>
<dbReference type="EC" id="2.1.3.3" evidence="3"/>
<dbReference type="InterPro" id="IPR006131">
    <property type="entry name" value="Asp_carbamoyltransf_Asp/Orn-bd"/>
</dbReference>
<dbReference type="PRINTS" id="PR00100">
    <property type="entry name" value="AOTCASE"/>
</dbReference>
<dbReference type="Gene3D" id="3.40.50.1370">
    <property type="entry name" value="Aspartate/ornithine carbamoyltransferase"/>
    <property type="match status" value="1"/>
</dbReference>